<keyword evidence="6 7" id="KW-0472">Membrane</keyword>
<evidence type="ECO:0000256" key="5">
    <source>
        <dbReference type="ARBA" id="ARBA00022989"/>
    </source>
</evidence>
<keyword evidence="4 7" id="KW-0812">Transmembrane</keyword>
<feature type="transmembrane region" description="Helical" evidence="7">
    <location>
        <begin position="143"/>
        <end position="164"/>
    </location>
</feature>
<keyword evidence="5 7" id="KW-1133">Transmembrane helix</keyword>
<feature type="transmembrane region" description="Helical" evidence="7">
    <location>
        <begin position="338"/>
        <end position="357"/>
    </location>
</feature>
<dbReference type="Proteomes" id="UP000572680">
    <property type="component" value="Unassembled WGS sequence"/>
</dbReference>
<dbReference type="PANTHER" id="PTHR42718:SF47">
    <property type="entry name" value="METHYL VIOLOGEN RESISTANCE PROTEIN SMVA"/>
    <property type="match status" value="1"/>
</dbReference>
<dbReference type="SUPFAM" id="SSF103473">
    <property type="entry name" value="MFS general substrate transporter"/>
    <property type="match status" value="1"/>
</dbReference>
<dbReference type="PANTHER" id="PTHR42718">
    <property type="entry name" value="MAJOR FACILITATOR SUPERFAMILY MULTIDRUG TRANSPORTER MFSC"/>
    <property type="match status" value="1"/>
</dbReference>
<feature type="transmembrane region" description="Helical" evidence="7">
    <location>
        <begin position="21"/>
        <end position="43"/>
    </location>
</feature>
<organism evidence="9 10">
    <name type="scientific">Actinomadura namibiensis</name>
    <dbReference type="NCBI Taxonomy" id="182080"/>
    <lineage>
        <taxon>Bacteria</taxon>
        <taxon>Bacillati</taxon>
        <taxon>Actinomycetota</taxon>
        <taxon>Actinomycetes</taxon>
        <taxon>Streptosporangiales</taxon>
        <taxon>Thermomonosporaceae</taxon>
        <taxon>Actinomadura</taxon>
    </lineage>
</organism>
<keyword evidence="2" id="KW-0813">Transport</keyword>
<evidence type="ECO:0000256" key="1">
    <source>
        <dbReference type="ARBA" id="ARBA00004651"/>
    </source>
</evidence>
<dbReference type="Gene3D" id="1.20.1720.10">
    <property type="entry name" value="Multidrug resistance protein D"/>
    <property type="match status" value="1"/>
</dbReference>
<feature type="transmembrane region" description="Helical" evidence="7">
    <location>
        <begin position="111"/>
        <end position="136"/>
    </location>
</feature>
<feature type="transmembrane region" description="Helical" evidence="7">
    <location>
        <begin position="309"/>
        <end position="331"/>
    </location>
</feature>
<feature type="transmembrane region" description="Helical" evidence="7">
    <location>
        <begin position="459"/>
        <end position="482"/>
    </location>
</feature>
<name>A0A7W3LN43_ACTNM</name>
<reference evidence="9 10" key="1">
    <citation type="submission" date="2020-08" db="EMBL/GenBank/DDBJ databases">
        <title>Genomic Encyclopedia of Type Strains, Phase IV (KMG-IV): sequencing the most valuable type-strain genomes for metagenomic binning, comparative biology and taxonomic classification.</title>
        <authorList>
            <person name="Goeker M."/>
        </authorList>
    </citation>
    <scope>NUCLEOTIDE SEQUENCE [LARGE SCALE GENOMIC DNA]</scope>
    <source>
        <strain evidence="9 10">DSM 44197</strain>
    </source>
</reference>
<feature type="transmembrane region" description="Helical" evidence="7">
    <location>
        <begin position="170"/>
        <end position="194"/>
    </location>
</feature>
<evidence type="ECO:0000256" key="6">
    <source>
        <dbReference type="ARBA" id="ARBA00023136"/>
    </source>
</evidence>
<dbReference type="InterPro" id="IPR036259">
    <property type="entry name" value="MFS_trans_sf"/>
</dbReference>
<dbReference type="InterPro" id="IPR001958">
    <property type="entry name" value="Tet-R_TetA/multi-R_MdtG-like"/>
</dbReference>
<dbReference type="GO" id="GO:0022857">
    <property type="term" value="F:transmembrane transporter activity"/>
    <property type="evidence" value="ECO:0007669"/>
    <property type="project" value="InterPro"/>
</dbReference>
<dbReference type="Pfam" id="PF07690">
    <property type="entry name" value="MFS_1"/>
    <property type="match status" value="1"/>
</dbReference>
<feature type="transmembrane region" description="Helical" evidence="7">
    <location>
        <begin position="206"/>
        <end position="223"/>
    </location>
</feature>
<dbReference type="InterPro" id="IPR011701">
    <property type="entry name" value="MFS"/>
</dbReference>
<sequence>MSVIVETEGPPRAGRREWAGLAVLALPVLLLALDNSVLFLALPRLGADLAPSATQMLWIIDVYGFLMAGFLVTMGAVGDRVGRRRLLLVGSVAFGGASVLAAYAPSAGALIVARALLGLAAATLLPSTLALVTVLFRDARQRAFAIGVFSACFMGGAALGPVIGGLLLEAFWWGSVFLMAVPVMVLLLVAAPLLLPADGERGNGRIDPVSVVLSLAAVLPLVYGLKEAAAEPGRVTAYAAMAAGLVFGVLFVRRQRAAADPMLDVALFRDRTFSTALGILVVGTIVQSGVYLFVSQYLQLVEGMAPLRAGLWMAPPALALVAGSLATPLVARRVRPGIVVATGLVLTAAGFGAAMWTDSPATMTVAVTVGFLGASPLGVLGMDLVVGSAPRERAGSASAVAEMSGEFGVALGVATLGSLGAAVYRASAPEEGGASLGEAAAARLPAEAMERAREAFMDGLAAVAGVSAALVLVLAVVGAALLRHLRPIGEKRG</sequence>
<feature type="transmembrane region" description="Helical" evidence="7">
    <location>
        <begin position="363"/>
        <end position="386"/>
    </location>
</feature>
<evidence type="ECO:0000259" key="8">
    <source>
        <dbReference type="PROSITE" id="PS50850"/>
    </source>
</evidence>
<feature type="transmembrane region" description="Helical" evidence="7">
    <location>
        <begin position="273"/>
        <end position="294"/>
    </location>
</feature>
<comment type="caution">
    <text evidence="9">The sequence shown here is derived from an EMBL/GenBank/DDBJ whole genome shotgun (WGS) entry which is preliminary data.</text>
</comment>
<feature type="transmembrane region" description="Helical" evidence="7">
    <location>
        <begin position="407"/>
        <end position="426"/>
    </location>
</feature>
<accession>A0A7W3LN43</accession>
<evidence type="ECO:0000256" key="4">
    <source>
        <dbReference type="ARBA" id="ARBA00022692"/>
    </source>
</evidence>
<evidence type="ECO:0000313" key="9">
    <source>
        <dbReference type="EMBL" id="MBA8951198.1"/>
    </source>
</evidence>
<dbReference type="GO" id="GO:0005886">
    <property type="term" value="C:plasma membrane"/>
    <property type="evidence" value="ECO:0007669"/>
    <property type="project" value="UniProtKB-SubCell"/>
</dbReference>
<dbReference type="RefSeq" id="WP_182843561.1">
    <property type="nucleotide sequence ID" value="NZ_BAAALP010000009.1"/>
</dbReference>
<evidence type="ECO:0000256" key="2">
    <source>
        <dbReference type="ARBA" id="ARBA00022448"/>
    </source>
</evidence>
<dbReference type="CDD" id="cd17321">
    <property type="entry name" value="MFS_MMR_MDR_like"/>
    <property type="match status" value="1"/>
</dbReference>
<dbReference type="PROSITE" id="PS50850">
    <property type="entry name" value="MFS"/>
    <property type="match status" value="1"/>
</dbReference>
<dbReference type="EMBL" id="JACJIA010000003">
    <property type="protein sequence ID" value="MBA8951198.1"/>
    <property type="molecule type" value="Genomic_DNA"/>
</dbReference>
<dbReference type="PRINTS" id="PR01035">
    <property type="entry name" value="TCRTETA"/>
</dbReference>
<dbReference type="AlphaFoldDB" id="A0A7W3LN43"/>
<keyword evidence="3" id="KW-1003">Cell membrane</keyword>
<comment type="subcellular location">
    <subcellularLocation>
        <location evidence="1">Cell membrane</location>
        <topology evidence="1">Multi-pass membrane protein</topology>
    </subcellularLocation>
</comment>
<feature type="transmembrane region" description="Helical" evidence="7">
    <location>
        <begin position="55"/>
        <end position="74"/>
    </location>
</feature>
<dbReference type="InterPro" id="IPR020846">
    <property type="entry name" value="MFS_dom"/>
</dbReference>
<evidence type="ECO:0000256" key="7">
    <source>
        <dbReference type="SAM" id="Phobius"/>
    </source>
</evidence>
<feature type="domain" description="Major facilitator superfamily (MFS) profile" evidence="8">
    <location>
        <begin position="20"/>
        <end position="486"/>
    </location>
</feature>
<dbReference type="Gene3D" id="1.20.1250.20">
    <property type="entry name" value="MFS general substrate transporter like domains"/>
    <property type="match status" value="1"/>
</dbReference>
<feature type="transmembrane region" description="Helical" evidence="7">
    <location>
        <begin position="235"/>
        <end position="252"/>
    </location>
</feature>
<protein>
    <submittedName>
        <fullName evidence="9">DHA2 family multidrug resistance protein-like MFS transporter</fullName>
    </submittedName>
</protein>
<evidence type="ECO:0000256" key="3">
    <source>
        <dbReference type="ARBA" id="ARBA00022475"/>
    </source>
</evidence>
<proteinExistence type="predicted"/>
<feature type="transmembrane region" description="Helical" evidence="7">
    <location>
        <begin position="86"/>
        <end position="105"/>
    </location>
</feature>
<evidence type="ECO:0000313" key="10">
    <source>
        <dbReference type="Proteomes" id="UP000572680"/>
    </source>
</evidence>
<keyword evidence="10" id="KW-1185">Reference proteome</keyword>
<gene>
    <name evidence="9" type="ORF">HNR61_002829</name>
</gene>